<dbReference type="EMBL" id="JPOS01000035">
    <property type="protein sequence ID" value="KGE87473.1"/>
    <property type="molecule type" value="Genomic_DNA"/>
</dbReference>
<evidence type="ECO:0000313" key="2">
    <source>
        <dbReference type="EMBL" id="KGE87473.1"/>
    </source>
</evidence>
<comment type="caution">
    <text evidence="2">The sequence shown here is derived from an EMBL/GenBank/DDBJ whole genome shotgun (WGS) entry which is preliminary data.</text>
</comment>
<keyword evidence="1" id="KW-0472">Membrane</keyword>
<dbReference type="InterPro" id="IPR007165">
    <property type="entry name" value="Phage_holin_4_2"/>
</dbReference>
<name>A0A098S740_9BACT</name>
<proteinExistence type="predicted"/>
<dbReference type="Proteomes" id="UP000029736">
    <property type="component" value="Unassembled WGS sequence"/>
</dbReference>
<keyword evidence="3" id="KW-1185">Reference proteome</keyword>
<gene>
    <name evidence="2" type="ORF">IX84_14755</name>
</gene>
<protein>
    <recommendedName>
        <fullName evidence="4">Phage holin family protein</fullName>
    </recommendedName>
</protein>
<dbReference type="PANTHER" id="PTHR37309:SF1">
    <property type="entry name" value="SLR0284 PROTEIN"/>
    <property type="match status" value="1"/>
</dbReference>
<reference evidence="2 3" key="1">
    <citation type="journal article" date="2014" name="Int. J. Syst. Evol. Microbiol.">
        <title>Phaeodactylibacter xiamenensis gen. nov., sp. nov., a member of the family Saprospiraceae isolated from the marine alga Phaeodactylum tricornutum.</title>
        <authorList>
            <person name="Chen Z.Jr."/>
            <person name="Lei X."/>
            <person name="Lai Q."/>
            <person name="Li Y."/>
            <person name="Zhang B."/>
            <person name="Zhang J."/>
            <person name="Zhang H."/>
            <person name="Yang L."/>
            <person name="Zheng W."/>
            <person name="Tian Y."/>
            <person name="Yu Z."/>
            <person name="Xu H.Jr."/>
            <person name="Zheng T."/>
        </authorList>
    </citation>
    <scope>NUCLEOTIDE SEQUENCE [LARGE SCALE GENOMIC DNA]</scope>
    <source>
        <strain evidence="2 3">KD52</strain>
    </source>
</reference>
<keyword evidence="1" id="KW-0812">Transmembrane</keyword>
<evidence type="ECO:0000256" key="1">
    <source>
        <dbReference type="SAM" id="Phobius"/>
    </source>
</evidence>
<dbReference type="PANTHER" id="PTHR37309">
    <property type="entry name" value="SLR0284 PROTEIN"/>
    <property type="match status" value="1"/>
</dbReference>
<feature type="transmembrane region" description="Helical" evidence="1">
    <location>
        <begin position="29"/>
        <end position="49"/>
    </location>
</feature>
<accession>A0A098S740</accession>
<organism evidence="2 3">
    <name type="scientific">Phaeodactylibacter xiamenensis</name>
    <dbReference type="NCBI Taxonomy" id="1524460"/>
    <lineage>
        <taxon>Bacteria</taxon>
        <taxon>Pseudomonadati</taxon>
        <taxon>Bacteroidota</taxon>
        <taxon>Saprospiria</taxon>
        <taxon>Saprospirales</taxon>
        <taxon>Haliscomenobacteraceae</taxon>
        <taxon>Phaeodactylibacter</taxon>
    </lineage>
</organism>
<dbReference type="AlphaFoldDB" id="A0A098S740"/>
<dbReference type="Pfam" id="PF04020">
    <property type="entry name" value="Phage_holin_4_2"/>
    <property type="match status" value="1"/>
</dbReference>
<keyword evidence="1" id="KW-1133">Transmembrane helix</keyword>
<feature type="transmembrane region" description="Helical" evidence="1">
    <location>
        <begin position="56"/>
        <end position="76"/>
    </location>
</feature>
<evidence type="ECO:0000313" key="3">
    <source>
        <dbReference type="Proteomes" id="UP000029736"/>
    </source>
</evidence>
<sequence length="107" mass="11716">MKFILNALALMAGAHFLNGVRIDDFVRAMLVAIVLAVLNATLGGVLDFITTPLRYLTLGLFSFVVDGALLLIAAYFLKGFHIDNFKSAFFLAILLAIFNTVLYGIFL</sequence>
<feature type="transmembrane region" description="Helical" evidence="1">
    <location>
        <begin position="88"/>
        <end position="106"/>
    </location>
</feature>
<evidence type="ECO:0008006" key="4">
    <source>
        <dbReference type="Google" id="ProtNLM"/>
    </source>
</evidence>
<dbReference type="STRING" id="1524460.IX84_14755"/>